<evidence type="ECO:0000313" key="2">
    <source>
        <dbReference type="EMBL" id="OHT97655.1"/>
    </source>
</evidence>
<gene>
    <name evidence="2" type="ORF">BKG61_15590</name>
</gene>
<name>A0A1S1K2N3_9MYCO</name>
<dbReference type="Proteomes" id="UP000179636">
    <property type="component" value="Unassembled WGS sequence"/>
</dbReference>
<comment type="caution">
    <text evidence="2">The sequence shown here is derived from an EMBL/GenBank/DDBJ whole genome shotgun (WGS) entry which is preliminary data.</text>
</comment>
<proteinExistence type="predicted"/>
<dbReference type="InterPro" id="IPR032710">
    <property type="entry name" value="NTF2-like_dom_sf"/>
</dbReference>
<feature type="domain" description="SnoaL-like" evidence="1">
    <location>
        <begin position="13"/>
        <end position="87"/>
    </location>
</feature>
<evidence type="ECO:0000313" key="3">
    <source>
        <dbReference type="Proteomes" id="UP000179636"/>
    </source>
</evidence>
<dbReference type="InterPro" id="IPR037401">
    <property type="entry name" value="SnoaL-like"/>
</dbReference>
<dbReference type="AlphaFoldDB" id="A0A1S1K2N3"/>
<dbReference type="STRING" id="1908205.BKG60_10015"/>
<organism evidence="2 3">
    <name type="scientific">Mycobacterium syngnathidarum</name>
    <dbReference type="NCBI Taxonomy" id="1908205"/>
    <lineage>
        <taxon>Bacteria</taxon>
        <taxon>Bacillati</taxon>
        <taxon>Actinomycetota</taxon>
        <taxon>Actinomycetes</taxon>
        <taxon>Mycobacteriales</taxon>
        <taxon>Mycobacteriaceae</taxon>
        <taxon>Mycobacterium</taxon>
    </lineage>
</organism>
<dbReference type="Pfam" id="PF12680">
    <property type="entry name" value="SnoaL_2"/>
    <property type="match status" value="1"/>
</dbReference>
<dbReference type="SUPFAM" id="SSF54427">
    <property type="entry name" value="NTF2-like"/>
    <property type="match status" value="1"/>
</dbReference>
<dbReference type="EMBL" id="MLHV01000013">
    <property type="protein sequence ID" value="OHT97655.1"/>
    <property type="molecule type" value="Genomic_DNA"/>
</dbReference>
<sequence>MSIQQKCEMPAAVRRYVDAVNAFDVDAVLATLTPDALVHDNQREFTTPDAIRTWVHDEIVGDRVTMQVVETVQRSGVTVLRARYDGDYDKTNLPGELILTNYIVTHDALIASLFIVLNKP</sequence>
<keyword evidence="3" id="KW-1185">Reference proteome</keyword>
<reference evidence="2 3" key="1">
    <citation type="submission" date="2016-10" db="EMBL/GenBank/DDBJ databases">
        <title>Evaluation of Human, Animal and Environmental Mycobacterium chelonae Isolates by Core Genome Phylogenomic Analysis, Targeted Gene Comparison, and Anti-microbial Susceptibility Patterns: A Tale of Mistaken Identities.</title>
        <authorList>
            <person name="Fogelson S.B."/>
            <person name="Camus A.C."/>
            <person name="Lorenz W."/>
            <person name="Vasireddy R."/>
            <person name="Vasireddy S."/>
            <person name="Smith T."/>
            <person name="Brown-Elliott B.A."/>
            <person name="Wallace R.J.Jr."/>
            <person name="Hasan N.A."/>
            <person name="Reischl U."/>
            <person name="Sanchez S."/>
        </authorList>
    </citation>
    <scope>NUCLEOTIDE SEQUENCE [LARGE SCALE GENOMIC DNA]</scope>
    <source>
        <strain evidence="2 3">24999</strain>
    </source>
</reference>
<accession>A0A1Q9WD22</accession>
<evidence type="ECO:0000259" key="1">
    <source>
        <dbReference type="Pfam" id="PF12680"/>
    </source>
</evidence>
<dbReference type="RefSeq" id="WP_070945450.1">
    <property type="nucleotide sequence ID" value="NZ_MLCL01000032.1"/>
</dbReference>
<accession>A0A1S1K2N3</accession>
<protein>
    <recommendedName>
        <fullName evidence="1">SnoaL-like domain-containing protein</fullName>
    </recommendedName>
</protein>
<dbReference type="Gene3D" id="3.10.450.50">
    <property type="match status" value="1"/>
</dbReference>